<accession>A0A3F2RMI4</accession>
<keyword evidence="1" id="KW-0472">Membrane</keyword>
<comment type="caution">
    <text evidence="2">The sequence shown here is derived from an EMBL/GenBank/DDBJ whole genome shotgun (WGS) entry which is preliminary data.</text>
</comment>
<keyword evidence="1" id="KW-1133">Transmembrane helix</keyword>
<dbReference type="Proteomes" id="UP000277300">
    <property type="component" value="Unassembled WGS sequence"/>
</dbReference>
<gene>
    <name evidence="3" type="ORF">BBJ29_007685</name>
    <name evidence="2" type="ORF">BBP00_00005918</name>
</gene>
<dbReference type="OrthoDB" id="167295at2759"/>
<evidence type="ECO:0000313" key="3">
    <source>
        <dbReference type="EMBL" id="RLN70366.1"/>
    </source>
</evidence>
<dbReference type="Pfam" id="PF10961">
    <property type="entry name" value="SelK_SelG"/>
    <property type="match status" value="1"/>
</dbReference>
<dbReference type="InterPro" id="IPR024491">
    <property type="entry name" value="Se_SelK/SelG"/>
</dbReference>
<dbReference type="EMBL" id="MBDO02000185">
    <property type="protein sequence ID" value="RLN60561.1"/>
    <property type="molecule type" value="Genomic_DNA"/>
</dbReference>
<reference evidence="4 5" key="1">
    <citation type="submission" date="2018-07" db="EMBL/GenBank/DDBJ databases">
        <title>Genome sequencing of oomycete isolates from Chile give support for New Zealand origin for Phytophthora kernoviae and make available the first Nothophytophthora sp. genome.</title>
        <authorList>
            <person name="Studholme D.J."/>
            <person name="Sanfuentes E."/>
            <person name="Panda P."/>
            <person name="Hill R."/>
            <person name="Sambles C."/>
            <person name="Grant M."/>
            <person name="Williams N.M."/>
            <person name="Mcdougal R.L."/>
        </authorList>
    </citation>
    <scope>NUCLEOTIDE SEQUENCE [LARGE SCALE GENOMIC DNA]</scope>
    <source>
        <strain evidence="2">Chile6</strain>
        <strain evidence="3">Chile7</strain>
    </source>
</reference>
<keyword evidence="1" id="KW-0812">Transmembrane</keyword>
<organism evidence="2 4">
    <name type="scientific">Phytophthora kernoviae</name>
    <dbReference type="NCBI Taxonomy" id="325452"/>
    <lineage>
        <taxon>Eukaryota</taxon>
        <taxon>Sar</taxon>
        <taxon>Stramenopiles</taxon>
        <taxon>Oomycota</taxon>
        <taxon>Peronosporomycetes</taxon>
        <taxon>Peronosporales</taxon>
        <taxon>Peronosporaceae</taxon>
        <taxon>Phytophthora</taxon>
    </lineage>
</organism>
<dbReference type="AlphaFoldDB" id="A0A3F2RMI4"/>
<name>A0A3F2RMI4_9STRA</name>
<evidence type="ECO:0000313" key="5">
    <source>
        <dbReference type="Proteomes" id="UP000284657"/>
    </source>
</evidence>
<protein>
    <submittedName>
        <fullName evidence="2">Uncharacterized protein</fullName>
    </submittedName>
</protein>
<evidence type="ECO:0000313" key="4">
    <source>
        <dbReference type="Proteomes" id="UP000277300"/>
    </source>
</evidence>
<dbReference type="Proteomes" id="UP000284657">
    <property type="component" value="Unassembled WGS sequence"/>
</dbReference>
<proteinExistence type="predicted"/>
<dbReference type="EMBL" id="MBAD02000251">
    <property type="protein sequence ID" value="RLN70366.1"/>
    <property type="molecule type" value="Genomic_DNA"/>
</dbReference>
<evidence type="ECO:0000256" key="1">
    <source>
        <dbReference type="SAM" id="Phobius"/>
    </source>
</evidence>
<feature type="transmembrane region" description="Helical" evidence="1">
    <location>
        <begin position="16"/>
        <end position="36"/>
    </location>
</feature>
<evidence type="ECO:0000313" key="2">
    <source>
        <dbReference type="EMBL" id="RLN60561.1"/>
    </source>
</evidence>
<sequence>MTYVSGGDVVAKRSPWRLTIMSDMFWGVVNFVGLLIRRRRLVATATFLKDRVLLDVVWEATEDRVDPWAE</sequence>